<name>A0A1E7QKW4_WOLPI</name>
<evidence type="ECO:0000256" key="4">
    <source>
        <dbReference type="ARBA" id="ARBA00014428"/>
    </source>
</evidence>
<comment type="subunit">
    <text evidence="2 10">Heterotrimer of A, B and C subunits.</text>
</comment>
<dbReference type="GO" id="GO:0005524">
    <property type="term" value="F:ATP binding"/>
    <property type="evidence" value="ECO:0007669"/>
    <property type="project" value="UniProtKB-KW"/>
</dbReference>
<dbReference type="GO" id="GO:0016740">
    <property type="term" value="F:transferase activity"/>
    <property type="evidence" value="ECO:0007669"/>
    <property type="project" value="UniProtKB-KW"/>
</dbReference>
<dbReference type="PANTHER" id="PTHR11895:SF151">
    <property type="entry name" value="GLUTAMYL-TRNA(GLN) AMIDOTRANSFERASE SUBUNIT A"/>
    <property type="match status" value="1"/>
</dbReference>
<dbReference type="InterPro" id="IPR020556">
    <property type="entry name" value="Amidase_CS"/>
</dbReference>
<keyword evidence="5 10" id="KW-0436">Ligase</keyword>
<dbReference type="EMBL" id="MJMG01000001">
    <property type="protein sequence ID" value="OEY87120.1"/>
    <property type="molecule type" value="Genomic_DNA"/>
</dbReference>
<dbReference type="InterPro" id="IPR023631">
    <property type="entry name" value="Amidase_dom"/>
</dbReference>
<dbReference type="RefSeq" id="WP_070064771.1">
    <property type="nucleotide sequence ID" value="NZ_MJMG01000001.1"/>
</dbReference>
<dbReference type="InterPro" id="IPR004412">
    <property type="entry name" value="GatA"/>
</dbReference>
<dbReference type="EC" id="6.3.5.7" evidence="3 10"/>
<dbReference type="SUPFAM" id="SSF75304">
    <property type="entry name" value="Amidase signature (AS) enzymes"/>
    <property type="match status" value="1"/>
</dbReference>
<evidence type="ECO:0000256" key="9">
    <source>
        <dbReference type="ARBA" id="ARBA00047407"/>
    </source>
</evidence>
<feature type="active site" description="Charge relay system" evidence="10">
    <location>
        <position position="78"/>
    </location>
</feature>
<keyword evidence="8 10" id="KW-0648">Protein biosynthesis</keyword>
<evidence type="ECO:0000256" key="1">
    <source>
        <dbReference type="ARBA" id="ARBA00008069"/>
    </source>
</evidence>
<dbReference type="AlphaFoldDB" id="A0A1E7QKW4"/>
<reference evidence="12 13" key="1">
    <citation type="submission" date="2016-09" db="EMBL/GenBank/DDBJ databases">
        <title>Genomic evidence for plant-parasitic nematodes as the earliest Wolbachia hosts.</title>
        <authorList>
            <person name="Brown A.M."/>
            <person name="Wasala S.K."/>
            <person name="Howe D.K."/>
            <person name="Peetz A.B."/>
            <person name="Zasada I.A."/>
            <person name="Denver D.R."/>
        </authorList>
    </citation>
    <scope>NUCLEOTIDE SEQUENCE [LARGE SCALE GENOMIC DNA]</scope>
    <source>
        <strain evidence="13">wPpe</strain>
    </source>
</reference>
<dbReference type="PROSITE" id="PS00571">
    <property type="entry name" value="AMIDASES"/>
    <property type="match status" value="1"/>
</dbReference>
<evidence type="ECO:0000256" key="10">
    <source>
        <dbReference type="HAMAP-Rule" id="MF_00120"/>
    </source>
</evidence>
<dbReference type="Proteomes" id="UP000175679">
    <property type="component" value="Unassembled WGS sequence"/>
</dbReference>
<dbReference type="GO" id="GO:0050567">
    <property type="term" value="F:glutaminyl-tRNA synthase (glutamine-hydrolyzing) activity"/>
    <property type="evidence" value="ECO:0007669"/>
    <property type="project" value="UniProtKB-UniRule"/>
</dbReference>
<evidence type="ECO:0000256" key="7">
    <source>
        <dbReference type="ARBA" id="ARBA00022840"/>
    </source>
</evidence>
<dbReference type="InterPro" id="IPR036928">
    <property type="entry name" value="AS_sf"/>
</dbReference>
<keyword evidence="13" id="KW-1185">Reference proteome</keyword>
<evidence type="ECO:0000313" key="12">
    <source>
        <dbReference type="EMBL" id="OEY87120.1"/>
    </source>
</evidence>
<evidence type="ECO:0000256" key="8">
    <source>
        <dbReference type="ARBA" id="ARBA00022917"/>
    </source>
</evidence>
<dbReference type="OrthoDB" id="9811471at2"/>
<dbReference type="Gene3D" id="3.90.1300.10">
    <property type="entry name" value="Amidase signature (AS) domain"/>
    <property type="match status" value="1"/>
</dbReference>
<proteinExistence type="inferred from homology"/>
<dbReference type="PANTHER" id="PTHR11895">
    <property type="entry name" value="TRANSAMIDASE"/>
    <property type="match status" value="1"/>
</dbReference>
<evidence type="ECO:0000256" key="3">
    <source>
        <dbReference type="ARBA" id="ARBA00012739"/>
    </source>
</evidence>
<dbReference type="NCBIfam" id="TIGR00132">
    <property type="entry name" value="gatA"/>
    <property type="match status" value="1"/>
</dbReference>
<comment type="catalytic activity">
    <reaction evidence="9 10">
        <text>L-glutamyl-tRNA(Gln) + L-glutamine + ATP + H2O = L-glutaminyl-tRNA(Gln) + L-glutamate + ADP + phosphate + H(+)</text>
        <dbReference type="Rhea" id="RHEA:17521"/>
        <dbReference type="Rhea" id="RHEA-COMP:9681"/>
        <dbReference type="Rhea" id="RHEA-COMP:9684"/>
        <dbReference type="ChEBI" id="CHEBI:15377"/>
        <dbReference type="ChEBI" id="CHEBI:15378"/>
        <dbReference type="ChEBI" id="CHEBI:29985"/>
        <dbReference type="ChEBI" id="CHEBI:30616"/>
        <dbReference type="ChEBI" id="CHEBI:43474"/>
        <dbReference type="ChEBI" id="CHEBI:58359"/>
        <dbReference type="ChEBI" id="CHEBI:78520"/>
        <dbReference type="ChEBI" id="CHEBI:78521"/>
        <dbReference type="ChEBI" id="CHEBI:456216"/>
        <dbReference type="EC" id="6.3.5.7"/>
    </reaction>
</comment>
<dbReference type="HAMAP" id="MF_00120">
    <property type="entry name" value="GatA"/>
    <property type="match status" value="1"/>
</dbReference>
<evidence type="ECO:0000256" key="6">
    <source>
        <dbReference type="ARBA" id="ARBA00022741"/>
    </source>
</evidence>
<sequence length="504" mass="54692">MHELRKLSIQQMHEGLKKREFSIVELIKAHVDAVADEKLNAFITKTPDLALEIAKIADKRFSQMDDLSLMMGIPVGVKDLFCTKGIRTTAASKMLQDFVPTYDSTVFNMLSNSGAIMLGKLNMDEFAMGSANTNSYFGPVENVWIRNDGAKVVPGGSSGGSAAAVAGFLCAGALGSDTGGSVRQPSAYCGVIGIKPTYGRCSRFGMIAFASSLDQAGVITRSVYDAALMLEAICGYDAKDSTTSNRLVPKFSSFITNDIKGKCIGIPKEYNMDGISEEMVYHWERVATCLKDNGAEVVEISLPHTKYAIPVYYLICSAEASSNLARYDGVRYGLRIDTDTLEDMYELTRAEGFGKEVKRRILMGAYALSSGHYNEYYEKAQCARALIRSDFVKAFEKIDYILTLSAPTEAFGLNEKPDPLMMSINDVFTVPASLAGLPAISVPVALSSTGLPLALQVIGNYYDEAGVLNIASVIEQSCGKIIEYKTSKCIALSSIAEDNNKMCI</sequence>
<feature type="active site" description="Charge relay system" evidence="10">
    <location>
        <position position="157"/>
    </location>
</feature>
<dbReference type="GO" id="GO:0006412">
    <property type="term" value="P:translation"/>
    <property type="evidence" value="ECO:0007669"/>
    <property type="project" value="UniProtKB-UniRule"/>
</dbReference>
<evidence type="ECO:0000259" key="11">
    <source>
        <dbReference type="Pfam" id="PF01425"/>
    </source>
</evidence>
<feature type="domain" description="Amidase" evidence="11">
    <location>
        <begin position="33"/>
        <end position="468"/>
    </location>
</feature>
<evidence type="ECO:0000256" key="2">
    <source>
        <dbReference type="ARBA" id="ARBA00011123"/>
    </source>
</evidence>
<keyword evidence="12" id="KW-0808">Transferase</keyword>
<evidence type="ECO:0000256" key="5">
    <source>
        <dbReference type="ARBA" id="ARBA00022598"/>
    </source>
</evidence>
<accession>A0A1E7QKW4</accession>
<evidence type="ECO:0000313" key="13">
    <source>
        <dbReference type="Proteomes" id="UP000175679"/>
    </source>
</evidence>
<keyword evidence="7 10" id="KW-0067">ATP-binding</keyword>
<keyword evidence="6 10" id="KW-0547">Nucleotide-binding</keyword>
<organism evidence="12 13">
    <name type="scientific">Wolbachia pipientis</name>
    <dbReference type="NCBI Taxonomy" id="955"/>
    <lineage>
        <taxon>Bacteria</taxon>
        <taxon>Pseudomonadati</taxon>
        <taxon>Pseudomonadota</taxon>
        <taxon>Alphaproteobacteria</taxon>
        <taxon>Rickettsiales</taxon>
        <taxon>Anaplasmataceae</taxon>
        <taxon>Wolbachieae</taxon>
        <taxon>Wolbachia</taxon>
    </lineage>
</organism>
<gene>
    <name evidence="10 12" type="primary">gatA</name>
    <name evidence="12" type="ORF">BIY23_01390</name>
</gene>
<dbReference type="Pfam" id="PF01425">
    <property type="entry name" value="Amidase"/>
    <property type="match status" value="1"/>
</dbReference>
<protein>
    <recommendedName>
        <fullName evidence="4 10">Glutamyl-tRNA(Gln) amidotransferase subunit A</fullName>
        <shortName evidence="10">Glu-ADT subunit A</shortName>
        <ecNumber evidence="3 10">6.3.5.7</ecNumber>
    </recommendedName>
</protein>
<dbReference type="InterPro" id="IPR000120">
    <property type="entry name" value="Amidase"/>
</dbReference>
<comment type="caution">
    <text evidence="12">The sequence shown here is derived from an EMBL/GenBank/DDBJ whole genome shotgun (WGS) entry which is preliminary data.</text>
</comment>
<dbReference type="GO" id="GO:0030956">
    <property type="term" value="C:glutamyl-tRNA(Gln) amidotransferase complex"/>
    <property type="evidence" value="ECO:0007669"/>
    <property type="project" value="InterPro"/>
</dbReference>
<comment type="function">
    <text evidence="10">Allows the formation of correctly charged Gln-tRNA(Gln) through the transamidation of misacylated Glu-tRNA(Gln) in organisms which lack glutaminyl-tRNA synthetase. The reaction takes place in the presence of glutamine and ATP through an activated gamma-phospho-Glu-tRNA(Gln).</text>
</comment>
<feature type="active site" description="Acyl-ester intermediate" evidence="10">
    <location>
        <position position="181"/>
    </location>
</feature>
<comment type="similarity">
    <text evidence="1 10">Belongs to the amidase family. GatA subfamily.</text>
</comment>